<dbReference type="RefSeq" id="WP_004605710.1">
    <property type="nucleotide sequence ID" value="NZ_AP024846.1"/>
</dbReference>
<dbReference type="GeneID" id="62697767"/>
<accession>A0A844F4M0</accession>
<reference evidence="1 2" key="1">
    <citation type="submission" date="2019-08" db="EMBL/GenBank/DDBJ databases">
        <title>In-depth cultivation of the pig gut microbiome towards novel bacterial diversity and tailored functional studies.</title>
        <authorList>
            <person name="Wylensek D."/>
            <person name="Hitch T.C.A."/>
            <person name="Clavel T."/>
        </authorList>
    </citation>
    <scope>NUCLEOTIDE SEQUENCE [LARGE SCALE GENOMIC DNA]</scope>
    <source>
        <strain evidence="1 2">BL-389-WT-3D</strain>
    </source>
</reference>
<dbReference type="Gene3D" id="3.80.10.10">
    <property type="entry name" value="Ribonuclease Inhibitor"/>
    <property type="match status" value="1"/>
</dbReference>
<evidence type="ECO:0000313" key="1">
    <source>
        <dbReference type="EMBL" id="MSS39296.1"/>
    </source>
</evidence>
<protein>
    <submittedName>
        <fullName evidence="1">Leucine-rich repeat domain-containing protein</fullName>
    </submittedName>
</protein>
<name>A0A844F4M0_CLOSV</name>
<proteinExistence type="predicted"/>
<dbReference type="Pfam" id="PF13306">
    <property type="entry name" value="LRR_5"/>
    <property type="match status" value="1"/>
</dbReference>
<dbReference type="EMBL" id="VUMB01000004">
    <property type="protein sequence ID" value="MSS39296.1"/>
    <property type="molecule type" value="Genomic_DNA"/>
</dbReference>
<sequence>MWKKEKRQICPKIHYKKTEQGIEITGCYGPQGQLILPDEIEGIPVTRIAAYAFAEKPEDEGEYVFVSEGGSLSSAGSRVCASQVTQIWLPSQVTEIGRYAFYRCRNLKRLILTDSLLDIGGGAFTGCRLEEVEIHFYQGERSCLKSIVDEIRFAIRAKLYYHKKEAGREEYIETAEVLFPEHYEEAVENTPARILETRRHGAGGYYRQCFYNRELDYKKYDELLYRTVAEESLQTAAELVLGRLRHPFRLAEDGREAYVSYLCAHREEAVKFLVETEDMEGMKFLAGQGYLTVSALDYALEWAAKSKKTEMLSLLMDEKQRLHPKKKKAFDL</sequence>
<dbReference type="AlphaFoldDB" id="A0A844F4M0"/>
<dbReference type="InterPro" id="IPR032675">
    <property type="entry name" value="LRR_dom_sf"/>
</dbReference>
<organism evidence="1 2">
    <name type="scientific">Clostridium scindens (strain JCM 10418 / VPI 12708)</name>
    <dbReference type="NCBI Taxonomy" id="29347"/>
    <lineage>
        <taxon>Bacteria</taxon>
        <taxon>Bacillati</taxon>
        <taxon>Bacillota</taxon>
        <taxon>Clostridia</taxon>
        <taxon>Lachnospirales</taxon>
        <taxon>Lachnospiraceae</taxon>
    </lineage>
</organism>
<gene>
    <name evidence="1" type="ORF">FYJ37_02710</name>
</gene>
<comment type="caution">
    <text evidence="1">The sequence shown here is derived from an EMBL/GenBank/DDBJ whole genome shotgun (WGS) entry which is preliminary data.</text>
</comment>
<dbReference type="InterPro" id="IPR026906">
    <property type="entry name" value="LRR_5"/>
</dbReference>
<evidence type="ECO:0000313" key="2">
    <source>
        <dbReference type="Proteomes" id="UP000462363"/>
    </source>
</evidence>
<dbReference type="Proteomes" id="UP000462363">
    <property type="component" value="Unassembled WGS sequence"/>
</dbReference>